<comment type="similarity">
    <text evidence="1 10">Belongs to the peroxin-14 family.</text>
</comment>
<accession>A0A9W7XYA9</accession>
<gene>
    <name evidence="14" type="primary">PEX14</name>
    <name evidence="14" type="ORF">LPJ53_002367</name>
</gene>
<feature type="compositionally biased region" description="Low complexity" evidence="12">
    <location>
        <begin position="251"/>
        <end position="271"/>
    </location>
</feature>
<feature type="compositionally biased region" description="Low complexity" evidence="12">
    <location>
        <begin position="79"/>
        <end position="88"/>
    </location>
</feature>
<evidence type="ECO:0000313" key="14">
    <source>
        <dbReference type="EMBL" id="KAJ1723269.1"/>
    </source>
</evidence>
<dbReference type="GO" id="GO:0016560">
    <property type="term" value="P:protein import into peroxisome matrix, docking"/>
    <property type="evidence" value="ECO:0007669"/>
    <property type="project" value="UniProtKB-UniRule"/>
</dbReference>
<proteinExistence type="inferred from homology"/>
<sequence>MSAEPQTSAAGSSPPLRQDIIESAVRFLSDPNVQSSTLAKKISFLETKGLTNPEIEDALARAKSQNNSLTQTTAVSSTHAPAHAYAQPMAPPAPPPRPHLDWKDYFIAAVVAGGLGYGLYMFAKKYIGPLLIARDDNVRLEEEKKILLEQNEFTRNQLDSLANTTTRILESMAEQSLKTTEAIEGMSAVMEKLSTHGVEQSSSSRQLLITIEDLQREVSALASKNARSDNVSVADVQSDIRSLRSLLLSRRVPAASSSPAPRSTTPSTTSAFVPNDSAVSPTSDAVSPSTETHTPTPTIPAWQLAMTNGAASDSGKGKQPEATSN</sequence>
<feature type="compositionally biased region" description="Polar residues" evidence="12">
    <location>
        <begin position="277"/>
        <end position="287"/>
    </location>
</feature>
<keyword evidence="11" id="KW-0175">Coiled coil</keyword>
<dbReference type="PANTHER" id="PTHR23058:SF0">
    <property type="entry name" value="PEROXISOMAL MEMBRANE PROTEIN PEX14"/>
    <property type="match status" value="1"/>
</dbReference>
<comment type="subcellular location">
    <subcellularLocation>
        <location evidence="9 10">Peroxisome membrane</location>
    </subcellularLocation>
</comment>
<dbReference type="InterPro" id="IPR036388">
    <property type="entry name" value="WH-like_DNA-bd_sf"/>
</dbReference>
<dbReference type="GO" id="GO:0005778">
    <property type="term" value="C:peroxisomal membrane"/>
    <property type="evidence" value="ECO:0007669"/>
    <property type="project" value="UniProtKB-SubCell"/>
</dbReference>
<evidence type="ECO:0000256" key="5">
    <source>
        <dbReference type="ARBA" id="ARBA00023136"/>
    </source>
</evidence>
<dbReference type="GO" id="GO:1990429">
    <property type="term" value="C:peroxisomal importomer complex"/>
    <property type="evidence" value="ECO:0007669"/>
    <property type="project" value="TreeGrafter"/>
</dbReference>
<feature type="region of interest" description="Disordered" evidence="12">
    <location>
        <begin position="65"/>
        <end position="96"/>
    </location>
</feature>
<dbReference type="EMBL" id="JANBOJ010000073">
    <property type="protein sequence ID" value="KAJ1723269.1"/>
    <property type="molecule type" value="Genomic_DNA"/>
</dbReference>
<evidence type="ECO:0000259" key="13">
    <source>
        <dbReference type="Pfam" id="PF04695"/>
    </source>
</evidence>
<comment type="caution">
    <text evidence="14">The sequence shown here is derived from an EMBL/GenBank/DDBJ whole genome shotgun (WGS) entry which is preliminary data.</text>
</comment>
<organism evidence="14 15">
    <name type="scientific">Coemansia erecta</name>
    <dbReference type="NCBI Taxonomy" id="147472"/>
    <lineage>
        <taxon>Eukaryota</taxon>
        <taxon>Fungi</taxon>
        <taxon>Fungi incertae sedis</taxon>
        <taxon>Zoopagomycota</taxon>
        <taxon>Kickxellomycotina</taxon>
        <taxon>Kickxellomycetes</taxon>
        <taxon>Kickxellales</taxon>
        <taxon>Kickxellaceae</taxon>
        <taxon>Coemansia</taxon>
    </lineage>
</organism>
<dbReference type="OrthoDB" id="441517at2759"/>
<feature type="compositionally biased region" description="Polar residues" evidence="12">
    <location>
        <begin position="65"/>
        <end position="78"/>
    </location>
</feature>
<feature type="compositionally biased region" description="Low complexity" evidence="12">
    <location>
        <begin position="288"/>
        <end position="300"/>
    </location>
</feature>
<dbReference type="InterPro" id="IPR006785">
    <property type="entry name" value="Pex14_N"/>
</dbReference>
<evidence type="ECO:0000256" key="6">
    <source>
        <dbReference type="ARBA" id="ARBA00023140"/>
    </source>
</evidence>
<keyword evidence="5 10" id="KW-0472">Membrane</keyword>
<evidence type="ECO:0000256" key="9">
    <source>
        <dbReference type="ARBA" id="ARBA00046271"/>
    </source>
</evidence>
<evidence type="ECO:0000256" key="10">
    <source>
        <dbReference type="RuleBase" id="RU367032"/>
    </source>
</evidence>
<dbReference type="GO" id="GO:0005102">
    <property type="term" value="F:signaling receptor binding"/>
    <property type="evidence" value="ECO:0007669"/>
    <property type="project" value="TreeGrafter"/>
</dbReference>
<evidence type="ECO:0000256" key="12">
    <source>
        <dbReference type="SAM" id="MobiDB-lite"/>
    </source>
</evidence>
<feature type="region of interest" description="Disordered" evidence="12">
    <location>
        <begin position="251"/>
        <end position="325"/>
    </location>
</feature>
<evidence type="ECO:0000256" key="7">
    <source>
        <dbReference type="ARBA" id="ARBA00029502"/>
    </source>
</evidence>
<evidence type="ECO:0000256" key="2">
    <source>
        <dbReference type="ARBA" id="ARBA00022448"/>
    </source>
</evidence>
<evidence type="ECO:0000256" key="8">
    <source>
        <dbReference type="ARBA" id="ARBA00029691"/>
    </source>
</evidence>
<reference evidence="14" key="1">
    <citation type="submission" date="2022-07" db="EMBL/GenBank/DDBJ databases">
        <title>Phylogenomic reconstructions and comparative analyses of Kickxellomycotina fungi.</title>
        <authorList>
            <person name="Reynolds N.K."/>
            <person name="Stajich J.E."/>
            <person name="Barry K."/>
            <person name="Grigoriev I.V."/>
            <person name="Crous P."/>
            <person name="Smith M.E."/>
        </authorList>
    </citation>
    <scope>NUCLEOTIDE SEQUENCE</scope>
    <source>
        <strain evidence="14">NBRC 32514</strain>
    </source>
</reference>
<keyword evidence="4" id="KW-0811">Translocation</keyword>
<keyword evidence="6 10" id="KW-0576">Peroxisome</keyword>
<dbReference type="Pfam" id="PF04695">
    <property type="entry name" value="Pex14_N"/>
    <property type="match status" value="1"/>
</dbReference>
<dbReference type="Proteomes" id="UP001149813">
    <property type="component" value="Unassembled WGS sequence"/>
</dbReference>
<dbReference type="InterPro" id="IPR025655">
    <property type="entry name" value="PEX14"/>
</dbReference>
<feature type="coiled-coil region" evidence="11">
    <location>
        <begin position="130"/>
        <end position="164"/>
    </location>
</feature>
<feature type="coiled-coil region" evidence="11">
    <location>
        <begin position="204"/>
        <end position="231"/>
    </location>
</feature>
<dbReference type="Gene3D" id="1.10.10.10">
    <property type="entry name" value="Winged helix-like DNA-binding domain superfamily/Winged helix DNA-binding domain"/>
    <property type="match status" value="1"/>
</dbReference>
<feature type="domain" description="Peroxisome membrane anchor protein Pex14p N-terminal" evidence="13">
    <location>
        <begin position="17"/>
        <end position="61"/>
    </location>
</feature>
<dbReference type="AlphaFoldDB" id="A0A9W7XYA9"/>
<keyword evidence="2 10" id="KW-0813">Transport</keyword>
<evidence type="ECO:0000313" key="15">
    <source>
        <dbReference type="Proteomes" id="UP001149813"/>
    </source>
</evidence>
<evidence type="ECO:0000256" key="11">
    <source>
        <dbReference type="SAM" id="Coils"/>
    </source>
</evidence>
<comment type="function">
    <text evidence="10">Component of the PEX13-PEX14 docking complex, a translocon channel that specifically mediates the import of peroxisomal cargo proteins bound to PEX5 receptor. The PEX13-PEX14 docking complex forms a large import pore which can be opened to a diameter of about 9 nm. Mechanistically, PEX5 receptor along with cargo proteins associates with the PEX14 subunit of the PEX13-PEX14 docking complex in the cytosol, leading to the insertion of the receptor into the organelle membrane with the concomitant translocation of the cargo into the peroxisome matrix.</text>
</comment>
<protein>
    <recommendedName>
        <fullName evidence="7 10">Peroxisomal membrane protein PEX14</fullName>
    </recommendedName>
    <alternativeName>
        <fullName evidence="8 10">Peroxin-14</fullName>
    </alternativeName>
</protein>
<keyword evidence="3 10" id="KW-0653">Protein transport</keyword>
<keyword evidence="15" id="KW-1185">Reference proteome</keyword>
<name>A0A9W7XYA9_9FUNG</name>
<evidence type="ECO:0000256" key="3">
    <source>
        <dbReference type="ARBA" id="ARBA00022927"/>
    </source>
</evidence>
<dbReference type="PANTHER" id="PTHR23058">
    <property type="entry name" value="PEROXISOMAL MEMBRANE PROTEIN PEX14"/>
    <property type="match status" value="1"/>
</dbReference>
<evidence type="ECO:0000256" key="4">
    <source>
        <dbReference type="ARBA" id="ARBA00023010"/>
    </source>
</evidence>
<evidence type="ECO:0000256" key="1">
    <source>
        <dbReference type="ARBA" id="ARBA00005443"/>
    </source>
</evidence>